<protein>
    <submittedName>
        <fullName evidence="1">Uncharacterized protein</fullName>
    </submittedName>
</protein>
<dbReference type="Proteomes" id="UP000618579">
    <property type="component" value="Unassembled WGS sequence"/>
</dbReference>
<organism evidence="1 2">
    <name type="scientific">Paenibacillus planticolens</name>
    <dbReference type="NCBI Taxonomy" id="2654976"/>
    <lineage>
        <taxon>Bacteria</taxon>
        <taxon>Bacillati</taxon>
        <taxon>Bacillota</taxon>
        <taxon>Bacilli</taxon>
        <taxon>Bacillales</taxon>
        <taxon>Paenibacillaceae</taxon>
        <taxon>Paenibacillus</taxon>
    </lineage>
</organism>
<sequence>MSTNKIVIDVWANSGAHGGSAYLTSDKFGRVRMSAGLVEMLSCKGAPIKLYVGYDAANKRIALGKPDVVKPSDANPVSFDRGRHYGMIRTFMKKHVLPFEAIKYVYDGKYDGWLLFKREDYAAPDGRGTE</sequence>
<reference evidence="1 2" key="1">
    <citation type="submission" date="2019-10" db="EMBL/GenBank/DDBJ databases">
        <title>Description of Paenibacillus pedi sp. nov.</title>
        <authorList>
            <person name="Carlier A."/>
            <person name="Qi S."/>
        </authorList>
    </citation>
    <scope>NUCLEOTIDE SEQUENCE [LARGE SCALE GENOMIC DNA]</scope>
    <source>
        <strain evidence="1 2">LMG 31457</strain>
    </source>
</reference>
<name>A0ABX1ZF22_9BACL</name>
<dbReference type="EMBL" id="WHNZ01000004">
    <property type="protein sequence ID" value="NOU98465.1"/>
    <property type="molecule type" value="Genomic_DNA"/>
</dbReference>
<gene>
    <name evidence="1" type="ORF">GC097_00290</name>
</gene>
<proteinExistence type="predicted"/>
<dbReference type="RefSeq" id="WP_171681357.1">
    <property type="nucleotide sequence ID" value="NZ_WHNZ01000004.1"/>
</dbReference>
<evidence type="ECO:0000313" key="1">
    <source>
        <dbReference type="EMBL" id="NOU98465.1"/>
    </source>
</evidence>
<keyword evidence="2" id="KW-1185">Reference proteome</keyword>
<accession>A0ABX1ZF22</accession>
<comment type="caution">
    <text evidence="1">The sequence shown here is derived from an EMBL/GenBank/DDBJ whole genome shotgun (WGS) entry which is preliminary data.</text>
</comment>
<evidence type="ECO:0000313" key="2">
    <source>
        <dbReference type="Proteomes" id="UP000618579"/>
    </source>
</evidence>